<keyword evidence="3" id="KW-1185">Reference proteome</keyword>
<reference evidence="2 3" key="1">
    <citation type="journal article" date="2014" name="Genome Announc.">
        <title>Genome Sequence of a Promising Hydrogen-Producing Facultative Anaerobic Bacterium, Brevundimonas naejangsanensis Strain B1.</title>
        <authorList>
            <person name="Su H."/>
            <person name="Zhang T."/>
            <person name="Bao M."/>
            <person name="Jiang Y."/>
            <person name="Wang Y."/>
            <person name="Tan T."/>
        </authorList>
    </citation>
    <scope>NUCLEOTIDE SEQUENCE [LARGE SCALE GENOMIC DNA]</scope>
    <source>
        <strain evidence="2 3">B1</strain>
    </source>
</reference>
<gene>
    <name evidence="2" type="ORF">DA69_03515</name>
</gene>
<dbReference type="AlphaFoldDB" id="A0A172Y3X0"/>
<dbReference type="STRING" id="588932.DA69_03515"/>
<organism evidence="2 3">
    <name type="scientific">Brevundimonas naejangsanensis</name>
    <dbReference type="NCBI Taxonomy" id="588932"/>
    <lineage>
        <taxon>Bacteria</taxon>
        <taxon>Pseudomonadati</taxon>
        <taxon>Pseudomonadota</taxon>
        <taxon>Alphaproteobacteria</taxon>
        <taxon>Caulobacterales</taxon>
        <taxon>Caulobacteraceae</taxon>
        <taxon>Brevundimonas</taxon>
    </lineage>
</organism>
<sequence length="110" mass="12197">MKFIVDAQLPPALAEWLGGQGHDAVHAMNSVGVHAPDSAVWDAAKREDRVIVTKDRDFAVWASARRAGPQVVWLRLGNATTHSLLAWLEPRWPSILALLLEETRLVEVRA</sequence>
<dbReference type="OrthoDB" id="27473at2"/>
<dbReference type="EMBL" id="CP015614">
    <property type="protein sequence ID" value="ANF53898.1"/>
    <property type="molecule type" value="Genomic_DNA"/>
</dbReference>
<feature type="domain" description="DUF5615" evidence="1">
    <location>
        <begin position="1"/>
        <end position="106"/>
    </location>
</feature>
<protein>
    <recommendedName>
        <fullName evidence="1">DUF5615 domain-containing protein</fullName>
    </recommendedName>
</protein>
<evidence type="ECO:0000313" key="2">
    <source>
        <dbReference type="EMBL" id="ANF53898.1"/>
    </source>
</evidence>
<dbReference type="KEGG" id="bne:DA69_03515"/>
<dbReference type="Proteomes" id="UP000077603">
    <property type="component" value="Chromosome"/>
</dbReference>
<dbReference type="eggNOG" id="COG4634">
    <property type="taxonomic scope" value="Bacteria"/>
</dbReference>
<name>A0A172Y3X0_9CAUL</name>
<proteinExistence type="predicted"/>
<accession>A0A172Y3X0</accession>
<evidence type="ECO:0000313" key="3">
    <source>
        <dbReference type="Proteomes" id="UP000077603"/>
    </source>
</evidence>
<dbReference type="Pfam" id="PF18480">
    <property type="entry name" value="DUF5615"/>
    <property type="match status" value="1"/>
</dbReference>
<dbReference type="InterPro" id="IPR041049">
    <property type="entry name" value="DUF5615"/>
</dbReference>
<evidence type="ECO:0000259" key="1">
    <source>
        <dbReference type="Pfam" id="PF18480"/>
    </source>
</evidence>